<organism evidence="2">
    <name type="scientific">uncultured Propionibacteriaceae bacterium</name>
    <dbReference type="NCBI Taxonomy" id="257457"/>
    <lineage>
        <taxon>Bacteria</taxon>
        <taxon>Bacillati</taxon>
        <taxon>Actinomycetota</taxon>
        <taxon>Actinomycetes</taxon>
        <taxon>Propionibacteriales</taxon>
        <taxon>Propionibacteriaceae</taxon>
        <taxon>environmental samples</taxon>
    </lineage>
</organism>
<dbReference type="InterPro" id="IPR013216">
    <property type="entry name" value="Methyltransf_11"/>
</dbReference>
<sequence length="251" mass="27914">MGTAGDRYDEIGCSYSRTRREDPRIAAAILAAVGPGWTLNVGAGSGNYEPRDRPVVAVEPSAEMLRHRTRERAPAVRSIAESLPFADKTFDTSLAVLTIHHWTDPAAGLREMARVSDRQVVFFFEQHVTHSFWALDYFPSARSLPTETAPPGEQFLRELLDVIDVTPVPVPRDCVDGFGVAFWARPEAYLEPDVQAGMSWLAMLSDQDRQDGTSRLRTSLESGDWDHQYGRLREQDAFDGGYRIAVATTAT</sequence>
<dbReference type="Gene3D" id="3.40.50.150">
    <property type="entry name" value="Vaccinia Virus protein VP39"/>
    <property type="match status" value="1"/>
</dbReference>
<evidence type="ECO:0000313" key="2">
    <source>
        <dbReference type="EMBL" id="CAA9418425.1"/>
    </source>
</evidence>
<gene>
    <name evidence="2" type="ORF">AVDCRST_MAG75-3275</name>
</gene>
<accession>A0A6J4PPD5</accession>
<proteinExistence type="predicted"/>
<evidence type="ECO:0000259" key="1">
    <source>
        <dbReference type="Pfam" id="PF08241"/>
    </source>
</evidence>
<feature type="domain" description="Methyltransferase type 11" evidence="1">
    <location>
        <begin position="39"/>
        <end position="119"/>
    </location>
</feature>
<dbReference type="EMBL" id="CADCUO010000238">
    <property type="protein sequence ID" value="CAA9418425.1"/>
    <property type="molecule type" value="Genomic_DNA"/>
</dbReference>
<dbReference type="SUPFAM" id="SSF53335">
    <property type="entry name" value="S-adenosyl-L-methionine-dependent methyltransferases"/>
    <property type="match status" value="1"/>
</dbReference>
<dbReference type="Pfam" id="PF08241">
    <property type="entry name" value="Methyltransf_11"/>
    <property type="match status" value="1"/>
</dbReference>
<protein>
    <submittedName>
        <fullName evidence="2">Transcriptional regulator, MerR family</fullName>
    </submittedName>
</protein>
<name>A0A6J4PPD5_9ACTN</name>
<dbReference type="InterPro" id="IPR029063">
    <property type="entry name" value="SAM-dependent_MTases_sf"/>
</dbReference>
<dbReference type="AlphaFoldDB" id="A0A6J4PPD5"/>
<reference evidence="2" key="1">
    <citation type="submission" date="2020-02" db="EMBL/GenBank/DDBJ databases">
        <authorList>
            <person name="Meier V. D."/>
        </authorList>
    </citation>
    <scope>NUCLEOTIDE SEQUENCE</scope>
    <source>
        <strain evidence="2">AVDCRST_MAG75</strain>
    </source>
</reference>
<dbReference type="GO" id="GO:0008757">
    <property type="term" value="F:S-adenosylmethionine-dependent methyltransferase activity"/>
    <property type="evidence" value="ECO:0007669"/>
    <property type="project" value="InterPro"/>
</dbReference>